<evidence type="ECO:0000313" key="3">
    <source>
        <dbReference type="EMBL" id="KAJ3750945.1"/>
    </source>
</evidence>
<reference evidence="3 4" key="1">
    <citation type="journal article" date="2023" name="Proc. Natl. Acad. Sci. U.S.A.">
        <title>A global phylogenomic analysis of the shiitake genus Lentinula.</title>
        <authorList>
            <person name="Sierra-Patev S."/>
            <person name="Min B."/>
            <person name="Naranjo-Ortiz M."/>
            <person name="Looney B."/>
            <person name="Konkel Z."/>
            <person name="Slot J.C."/>
            <person name="Sakamoto Y."/>
            <person name="Steenwyk J.L."/>
            <person name="Rokas A."/>
            <person name="Carro J."/>
            <person name="Camarero S."/>
            <person name="Ferreira P."/>
            <person name="Molpeceres G."/>
            <person name="Ruiz-Duenas F.J."/>
            <person name="Serrano A."/>
            <person name="Henrissat B."/>
            <person name="Drula E."/>
            <person name="Hughes K.W."/>
            <person name="Mata J.L."/>
            <person name="Ishikawa N.K."/>
            <person name="Vargas-Isla R."/>
            <person name="Ushijima S."/>
            <person name="Smith C.A."/>
            <person name="Donoghue J."/>
            <person name="Ahrendt S."/>
            <person name="Andreopoulos W."/>
            <person name="He G."/>
            <person name="LaButti K."/>
            <person name="Lipzen A."/>
            <person name="Ng V."/>
            <person name="Riley R."/>
            <person name="Sandor L."/>
            <person name="Barry K."/>
            <person name="Martinez A.T."/>
            <person name="Xiao Y."/>
            <person name="Gibbons J.G."/>
            <person name="Terashima K."/>
            <person name="Grigoriev I.V."/>
            <person name="Hibbett D."/>
        </authorList>
    </citation>
    <scope>NUCLEOTIDE SEQUENCE [LARGE SCALE GENOMIC DNA]</scope>
    <source>
        <strain evidence="3 4">TFB7810</strain>
    </source>
</reference>
<dbReference type="Proteomes" id="UP001142393">
    <property type="component" value="Unassembled WGS sequence"/>
</dbReference>
<dbReference type="AlphaFoldDB" id="A0A9W8PBR3"/>
<keyword evidence="1" id="KW-0694">RNA-binding</keyword>
<accession>A0A9W8PBR3</accession>
<dbReference type="SMART" id="SM00358">
    <property type="entry name" value="DSRM"/>
    <property type="match status" value="1"/>
</dbReference>
<protein>
    <recommendedName>
        <fullName evidence="2">DRBM domain-containing protein</fullName>
    </recommendedName>
</protein>
<dbReference type="Gene3D" id="3.30.160.20">
    <property type="match status" value="1"/>
</dbReference>
<dbReference type="SUPFAM" id="SSF54768">
    <property type="entry name" value="dsRNA-binding domain-like"/>
    <property type="match status" value="1"/>
</dbReference>
<dbReference type="CDD" id="cd10845">
    <property type="entry name" value="DSRM_RNAse_III_family"/>
    <property type="match status" value="1"/>
</dbReference>
<dbReference type="PROSITE" id="PS50137">
    <property type="entry name" value="DS_RBD"/>
    <property type="match status" value="1"/>
</dbReference>
<sequence>MLYNPLSLTTQFTFDMAKDGAFALNNFLQKKNRLDALSWVDSTAGPSHSPQWTCVCKIDGEVVATGTGSQKHVARDIAANQALKILVDNNWA</sequence>
<name>A0A9W8PBR3_9AGAR</name>
<organism evidence="3 4">
    <name type="scientific">Lentinula detonsa</name>
    <dbReference type="NCBI Taxonomy" id="2804962"/>
    <lineage>
        <taxon>Eukaryota</taxon>
        <taxon>Fungi</taxon>
        <taxon>Dikarya</taxon>
        <taxon>Basidiomycota</taxon>
        <taxon>Agaricomycotina</taxon>
        <taxon>Agaricomycetes</taxon>
        <taxon>Agaricomycetidae</taxon>
        <taxon>Agaricales</taxon>
        <taxon>Marasmiineae</taxon>
        <taxon>Omphalotaceae</taxon>
        <taxon>Lentinula</taxon>
    </lineage>
</organism>
<dbReference type="GO" id="GO:0003723">
    <property type="term" value="F:RNA binding"/>
    <property type="evidence" value="ECO:0007669"/>
    <property type="project" value="UniProtKB-UniRule"/>
</dbReference>
<keyword evidence="4" id="KW-1185">Reference proteome</keyword>
<dbReference type="EMBL" id="JANVFU010000001">
    <property type="protein sequence ID" value="KAJ3750945.1"/>
    <property type="molecule type" value="Genomic_DNA"/>
</dbReference>
<comment type="caution">
    <text evidence="3">The sequence shown here is derived from an EMBL/GenBank/DDBJ whole genome shotgun (WGS) entry which is preliminary data.</text>
</comment>
<evidence type="ECO:0000256" key="1">
    <source>
        <dbReference type="PROSITE-ProRule" id="PRU00266"/>
    </source>
</evidence>
<evidence type="ECO:0000259" key="2">
    <source>
        <dbReference type="PROSITE" id="PS50137"/>
    </source>
</evidence>
<evidence type="ECO:0000313" key="4">
    <source>
        <dbReference type="Proteomes" id="UP001142393"/>
    </source>
</evidence>
<dbReference type="InterPro" id="IPR014720">
    <property type="entry name" value="dsRBD_dom"/>
</dbReference>
<feature type="domain" description="DRBM" evidence="2">
    <location>
        <begin position="19"/>
        <end position="88"/>
    </location>
</feature>
<dbReference type="Pfam" id="PF00035">
    <property type="entry name" value="dsrm"/>
    <property type="match status" value="1"/>
</dbReference>
<gene>
    <name evidence="3" type="ORF">DFH05DRAFT_141247</name>
</gene>
<proteinExistence type="predicted"/>